<dbReference type="GO" id="GO:0005975">
    <property type="term" value="P:carbohydrate metabolic process"/>
    <property type="evidence" value="ECO:0007669"/>
    <property type="project" value="InterPro"/>
</dbReference>
<dbReference type="PANTHER" id="PTHR22600:SF57">
    <property type="entry name" value="BETA-N-ACETYLHEXOSAMINIDASE"/>
    <property type="match status" value="1"/>
</dbReference>
<accession>A0A645FCY5</accession>
<evidence type="ECO:0000256" key="4">
    <source>
        <dbReference type="ARBA" id="ARBA00022801"/>
    </source>
</evidence>
<dbReference type="GO" id="GO:0030203">
    <property type="term" value="P:glycosaminoglycan metabolic process"/>
    <property type="evidence" value="ECO:0007669"/>
    <property type="project" value="TreeGrafter"/>
</dbReference>
<evidence type="ECO:0000313" key="6">
    <source>
        <dbReference type="EMBL" id="MPN10354.1"/>
    </source>
</evidence>
<dbReference type="InterPro" id="IPR025705">
    <property type="entry name" value="Beta_hexosaminidase_sua/sub"/>
</dbReference>
<dbReference type="EC" id="3.2.1.52" evidence="3"/>
<dbReference type="SUPFAM" id="SSF51445">
    <property type="entry name" value="(Trans)glycosidases"/>
    <property type="match status" value="1"/>
</dbReference>
<keyword evidence="4" id="KW-0378">Hydrolase</keyword>
<sequence>MREMGLKNERELQGHFLNCVNRFLRERGRTAIVWNDGLCANLDKDVTAQFWVPFLSGGAGLTARRVNAGGAAINSHCLRVYYDYPYALTPLKKTYDFEPILPGIRRRSEAGVRGIEAAIWTEWIDSEEKLFFNALPRLTVTAETGWTARGRKHYRDFLLRLQPHYALYERLNLPYAKGVERPQPLGKRIRGVKTFLLTDSHAELRSNGTGSAKP</sequence>
<dbReference type="InterPro" id="IPR015883">
    <property type="entry name" value="Glyco_hydro_20_cat"/>
</dbReference>
<dbReference type="AlphaFoldDB" id="A0A645FCY5"/>
<dbReference type="PANTHER" id="PTHR22600">
    <property type="entry name" value="BETA-HEXOSAMINIDASE"/>
    <property type="match status" value="1"/>
</dbReference>
<organism evidence="6">
    <name type="scientific">bioreactor metagenome</name>
    <dbReference type="NCBI Taxonomy" id="1076179"/>
    <lineage>
        <taxon>unclassified sequences</taxon>
        <taxon>metagenomes</taxon>
        <taxon>ecological metagenomes</taxon>
    </lineage>
</organism>
<reference evidence="6" key="1">
    <citation type="submission" date="2019-08" db="EMBL/GenBank/DDBJ databases">
        <authorList>
            <person name="Kucharzyk K."/>
            <person name="Murdoch R.W."/>
            <person name="Higgins S."/>
            <person name="Loffler F."/>
        </authorList>
    </citation>
    <scope>NUCLEOTIDE SEQUENCE</scope>
</reference>
<gene>
    <name evidence="6" type="ORF">SDC9_157649</name>
</gene>
<protein>
    <recommendedName>
        <fullName evidence="3">beta-N-acetylhexosaminidase</fullName>
        <ecNumber evidence="3">3.2.1.52</ecNumber>
    </recommendedName>
</protein>
<evidence type="ECO:0000256" key="1">
    <source>
        <dbReference type="ARBA" id="ARBA00001231"/>
    </source>
</evidence>
<comment type="catalytic activity">
    <reaction evidence="1">
        <text>Hydrolysis of terminal non-reducing N-acetyl-D-hexosamine residues in N-acetyl-beta-D-hexosaminides.</text>
        <dbReference type="EC" id="3.2.1.52"/>
    </reaction>
</comment>
<name>A0A645FCY5_9ZZZZ</name>
<evidence type="ECO:0000256" key="3">
    <source>
        <dbReference type="ARBA" id="ARBA00012663"/>
    </source>
</evidence>
<feature type="domain" description="Glycoside hydrolase family 20 catalytic" evidence="5">
    <location>
        <begin position="1"/>
        <end position="148"/>
    </location>
</feature>
<dbReference type="Pfam" id="PF00728">
    <property type="entry name" value="Glyco_hydro_20"/>
    <property type="match status" value="1"/>
</dbReference>
<evidence type="ECO:0000259" key="5">
    <source>
        <dbReference type="Pfam" id="PF00728"/>
    </source>
</evidence>
<dbReference type="InterPro" id="IPR017853">
    <property type="entry name" value="GH"/>
</dbReference>
<evidence type="ECO:0000256" key="2">
    <source>
        <dbReference type="ARBA" id="ARBA00006285"/>
    </source>
</evidence>
<proteinExistence type="inferred from homology"/>
<comment type="similarity">
    <text evidence="2">Belongs to the glycosyl hydrolase 20 family.</text>
</comment>
<dbReference type="GO" id="GO:0016020">
    <property type="term" value="C:membrane"/>
    <property type="evidence" value="ECO:0007669"/>
    <property type="project" value="TreeGrafter"/>
</dbReference>
<dbReference type="Gene3D" id="3.20.20.80">
    <property type="entry name" value="Glycosidases"/>
    <property type="match status" value="1"/>
</dbReference>
<dbReference type="GO" id="GO:0004563">
    <property type="term" value="F:beta-N-acetylhexosaminidase activity"/>
    <property type="evidence" value="ECO:0007669"/>
    <property type="project" value="UniProtKB-EC"/>
</dbReference>
<dbReference type="EMBL" id="VSSQ01056498">
    <property type="protein sequence ID" value="MPN10354.1"/>
    <property type="molecule type" value="Genomic_DNA"/>
</dbReference>
<comment type="caution">
    <text evidence="6">The sequence shown here is derived from an EMBL/GenBank/DDBJ whole genome shotgun (WGS) entry which is preliminary data.</text>
</comment>